<feature type="domain" description="Anti-sigma factor NepR" evidence="1">
    <location>
        <begin position="39"/>
        <end position="56"/>
    </location>
</feature>
<evidence type="ECO:0000313" key="3">
    <source>
        <dbReference type="Proteomes" id="UP000001623"/>
    </source>
</evidence>
<dbReference type="RefSeq" id="WP_013892991.1">
    <property type="nucleotide sequence ID" value="NC_015675.1"/>
</dbReference>
<accession>F7Y5K7</accession>
<dbReference type="HOGENOM" id="CLU_2828263_0_0_5"/>
<organism evidence="2 3">
    <name type="scientific">Mesorhizobium opportunistum (strain LMG 24607 / HAMBI 3007 / WSM2075)</name>
    <dbReference type="NCBI Taxonomy" id="536019"/>
    <lineage>
        <taxon>Bacteria</taxon>
        <taxon>Pseudomonadati</taxon>
        <taxon>Pseudomonadota</taxon>
        <taxon>Alphaproteobacteria</taxon>
        <taxon>Hyphomicrobiales</taxon>
        <taxon>Phyllobacteriaceae</taxon>
        <taxon>Mesorhizobium</taxon>
    </lineage>
</organism>
<dbReference type="InterPro" id="IPR041649">
    <property type="entry name" value="NepR"/>
</dbReference>
<reference evidence="2 3" key="1">
    <citation type="submission" date="2010-10" db="EMBL/GenBank/DDBJ databases">
        <title>Complete sequence of Mesorhizobium opportunistum WSM2075.</title>
        <authorList>
            <consortium name="US DOE Joint Genome Institute"/>
            <person name="Lucas S."/>
            <person name="Copeland A."/>
            <person name="Lapidus A."/>
            <person name="Cheng J.-F."/>
            <person name="Bruce D."/>
            <person name="Goodwin L."/>
            <person name="Pitluck S."/>
            <person name="Chertkov O."/>
            <person name="Misra M."/>
            <person name="Detter J.C."/>
            <person name="Han C."/>
            <person name="Tapia R."/>
            <person name="Land M."/>
            <person name="Hauser L."/>
            <person name="Kyrpides N."/>
            <person name="Ovchinnikova G."/>
            <person name="Mavrommatis K.M."/>
            <person name="Tiwari R.P."/>
            <person name="Howieson J.G."/>
            <person name="O'Hara G.W."/>
            <person name="Nandasena K.G."/>
            <person name="Woyke T."/>
        </authorList>
    </citation>
    <scope>NUCLEOTIDE SEQUENCE [LARGE SCALE GENOMIC DNA]</scope>
    <source>
        <strain evidence="3">LMG 24607 / HAMBI 3007 / WSM2075</strain>
    </source>
</reference>
<dbReference type="Pfam" id="PF18557">
    <property type="entry name" value="NepR"/>
    <property type="match status" value="1"/>
</dbReference>
<evidence type="ECO:0000313" key="2">
    <source>
        <dbReference type="EMBL" id="AEH86263.1"/>
    </source>
</evidence>
<dbReference type="KEGG" id="mop:Mesop_1782"/>
<dbReference type="EMBL" id="CP002279">
    <property type="protein sequence ID" value="AEH86263.1"/>
    <property type="molecule type" value="Genomic_DNA"/>
</dbReference>
<dbReference type="AlphaFoldDB" id="F7Y5K7"/>
<gene>
    <name evidence="2" type="ordered locus">Mesop_1782</name>
</gene>
<sequence length="67" mass="7631">MMTRNKAEKEKRLAAEVRRQVGAKAMTRFLRTLPAFRIDADIPDRFRDLLDRLDRAAGSPSGSSGRR</sequence>
<name>F7Y5K7_MESOW</name>
<protein>
    <recommendedName>
        <fullName evidence="1">Anti-sigma factor NepR domain-containing protein</fullName>
    </recommendedName>
</protein>
<dbReference type="Proteomes" id="UP000001623">
    <property type="component" value="Chromosome"/>
</dbReference>
<evidence type="ECO:0000259" key="1">
    <source>
        <dbReference type="Pfam" id="PF18557"/>
    </source>
</evidence>
<proteinExistence type="predicted"/>